<reference evidence="2" key="1">
    <citation type="submission" date="2023-04" db="EMBL/GenBank/DDBJ databases">
        <title>Aspergillus oryzae NBRC 4228.</title>
        <authorList>
            <person name="Ichikawa N."/>
            <person name="Sato H."/>
            <person name="Tonouchi N."/>
        </authorList>
    </citation>
    <scope>NUCLEOTIDE SEQUENCE</scope>
    <source>
        <strain evidence="2">NBRC 4228</strain>
    </source>
</reference>
<comment type="caution">
    <text evidence="2">The sequence shown here is derived from an EMBL/GenBank/DDBJ whole genome shotgun (WGS) entry which is preliminary data.</text>
</comment>
<evidence type="ECO:0000313" key="3">
    <source>
        <dbReference type="Proteomes" id="UP001165205"/>
    </source>
</evidence>
<gene>
    <name evidence="2" type="ORF">Aory04_000671000</name>
</gene>
<dbReference type="Proteomes" id="UP001165205">
    <property type="component" value="Unassembled WGS sequence"/>
</dbReference>
<dbReference type="EMBL" id="BSYA01000074">
    <property type="protein sequence ID" value="GMG30685.1"/>
    <property type="molecule type" value="Genomic_DNA"/>
</dbReference>
<evidence type="ECO:0000313" key="2">
    <source>
        <dbReference type="EMBL" id="GMG30685.1"/>
    </source>
</evidence>
<dbReference type="AlphaFoldDB" id="A0AAN4YJR0"/>
<organism evidence="2 3">
    <name type="scientific">Aspergillus oryzae</name>
    <name type="common">Yellow koji mold</name>
    <dbReference type="NCBI Taxonomy" id="5062"/>
    <lineage>
        <taxon>Eukaryota</taxon>
        <taxon>Fungi</taxon>
        <taxon>Dikarya</taxon>
        <taxon>Ascomycota</taxon>
        <taxon>Pezizomycotina</taxon>
        <taxon>Eurotiomycetes</taxon>
        <taxon>Eurotiomycetidae</taxon>
        <taxon>Eurotiales</taxon>
        <taxon>Aspergillaceae</taxon>
        <taxon>Aspergillus</taxon>
        <taxon>Aspergillus subgen. Circumdati</taxon>
    </lineage>
</organism>
<accession>A0AAN4YJR0</accession>
<proteinExistence type="predicted"/>
<name>A0AAN4YJR0_ASPOZ</name>
<sequence length="106" mass="11761">MVPSSQMKPDTGCLEPTNELARQPSITESREDVNERLAKPNKWNHPRSNIIRVLTTFWVFFVMGANDAAYGVGVCTMFPVNSSLMRSTGYTAICCSPHILIIDGLN</sequence>
<feature type="region of interest" description="Disordered" evidence="1">
    <location>
        <begin position="1"/>
        <end position="40"/>
    </location>
</feature>
<evidence type="ECO:0000256" key="1">
    <source>
        <dbReference type="SAM" id="MobiDB-lite"/>
    </source>
</evidence>
<protein>
    <submittedName>
        <fullName evidence="2">Unnamed protein product</fullName>
    </submittedName>
</protein>
<feature type="compositionally biased region" description="Basic and acidic residues" evidence="1">
    <location>
        <begin position="28"/>
        <end position="38"/>
    </location>
</feature>